<proteinExistence type="predicted"/>
<name>A0ABV7ZIB1_9HELI</name>
<protein>
    <recommendedName>
        <fullName evidence="3">Lipoprotein</fullName>
    </recommendedName>
</protein>
<comment type="caution">
    <text evidence="1">The sequence shown here is derived from an EMBL/GenBank/DDBJ whole genome shotgun (WGS) entry which is preliminary data.</text>
</comment>
<organism evidence="1 2">
    <name type="scientific">Helicobacter baculiformis</name>
    <dbReference type="NCBI Taxonomy" id="427351"/>
    <lineage>
        <taxon>Bacteria</taxon>
        <taxon>Pseudomonadati</taxon>
        <taxon>Campylobacterota</taxon>
        <taxon>Epsilonproteobacteria</taxon>
        <taxon>Campylobacterales</taxon>
        <taxon>Helicobacteraceae</taxon>
        <taxon>Helicobacter</taxon>
    </lineage>
</organism>
<reference evidence="2" key="1">
    <citation type="journal article" date="2019" name="Int. J. Syst. Evol. Microbiol.">
        <title>The Global Catalogue of Microorganisms (GCM) 10K type strain sequencing project: providing services to taxonomists for standard genome sequencing and annotation.</title>
        <authorList>
            <consortium name="The Broad Institute Genomics Platform"/>
            <consortium name="The Broad Institute Genome Sequencing Center for Infectious Disease"/>
            <person name="Wu L."/>
            <person name="Ma J."/>
        </authorList>
    </citation>
    <scope>NUCLEOTIDE SEQUENCE [LARGE SCALE GENOMIC DNA]</scope>
    <source>
        <strain evidence="2">CCUG 53816</strain>
    </source>
</reference>
<dbReference type="PROSITE" id="PS51257">
    <property type="entry name" value="PROKAR_LIPOPROTEIN"/>
    <property type="match status" value="1"/>
</dbReference>
<sequence length="203" mass="23299">MAQVRSRHHFCLRFLGTLALGFLLVSCAHKKSPKPKSAHKQHKKLFIKKSAEQRKLEAEVARKKALEQFKLIYIYTPVLRFYDYGTINHTKEGDVQLVLYQLSKKVGEVVIKKNYLCFSGICSAKWSAARDLFGKVSYGDLFDDIVLGRDIFKGIGKRIEPNGEIVQRFVENGEVIYYERKPGKILFQNMSTGTAIVIQQYHP</sequence>
<evidence type="ECO:0000313" key="2">
    <source>
        <dbReference type="Proteomes" id="UP001595783"/>
    </source>
</evidence>
<gene>
    <name evidence="1" type="ORF">ACFOPX_01375</name>
</gene>
<dbReference type="EMBL" id="JBHRZO010000006">
    <property type="protein sequence ID" value="MFC3847187.1"/>
    <property type="molecule type" value="Genomic_DNA"/>
</dbReference>
<accession>A0ABV7ZIB1</accession>
<evidence type="ECO:0008006" key="3">
    <source>
        <dbReference type="Google" id="ProtNLM"/>
    </source>
</evidence>
<dbReference type="RefSeq" id="WP_104751740.1">
    <property type="nucleotide sequence ID" value="NZ_FZMF01000005.1"/>
</dbReference>
<dbReference type="Proteomes" id="UP001595783">
    <property type="component" value="Unassembled WGS sequence"/>
</dbReference>
<evidence type="ECO:0000313" key="1">
    <source>
        <dbReference type="EMBL" id="MFC3847187.1"/>
    </source>
</evidence>
<keyword evidence="2" id="KW-1185">Reference proteome</keyword>